<gene>
    <name evidence="9" type="ORF">CIL03_16925</name>
</gene>
<dbReference type="EMBL" id="NPMS01000010">
    <property type="protein sequence ID" value="OZU87499.1"/>
    <property type="molecule type" value="Genomic_DNA"/>
</dbReference>
<evidence type="ECO:0000259" key="7">
    <source>
        <dbReference type="Pfam" id="PF00288"/>
    </source>
</evidence>
<keyword evidence="5 9" id="KW-0418">Kinase</keyword>
<keyword evidence="10" id="KW-1185">Reference proteome</keyword>
<dbReference type="Gene3D" id="3.30.70.890">
    <property type="entry name" value="GHMP kinase, C-terminal domain"/>
    <property type="match status" value="1"/>
</dbReference>
<proteinExistence type="predicted"/>
<dbReference type="AlphaFoldDB" id="A0A265N7S7"/>
<protein>
    <recommendedName>
        <fullName evidence="2">phosphomevalonate kinase</fullName>
        <ecNumber evidence="2">2.7.4.2</ecNumber>
    </recommendedName>
</protein>
<keyword evidence="4" id="KW-0547">Nucleotide-binding</keyword>
<dbReference type="PANTHER" id="PTHR31814">
    <property type="match status" value="1"/>
</dbReference>
<dbReference type="InterPro" id="IPR013750">
    <property type="entry name" value="GHMP_kinase_C_dom"/>
</dbReference>
<comment type="pathway">
    <text evidence="1">Isoprenoid biosynthesis; isopentenyl diphosphate biosynthesis via mevalonate pathway; isopentenyl diphosphate from (R)-mevalonate: step 2/3.</text>
</comment>
<dbReference type="NCBIfam" id="TIGR01220">
    <property type="entry name" value="Pmev_kin_Gr_pos"/>
    <property type="match status" value="1"/>
</dbReference>
<dbReference type="SUPFAM" id="SSF55060">
    <property type="entry name" value="GHMP Kinase, C-terminal domain"/>
    <property type="match status" value="1"/>
</dbReference>
<name>A0A265N7S7_9BACI</name>
<evidence type="ECO:0000256" key="3">
    <source>
        <dbReference type="ARBA" id="ARBA00022679"/>
    </source>
</evidence>
<evidence type="ECO:0000256" key="6">
    <source>
        <dbReference type="ARBA" id="ARBA00022840"/>
    </source>
</evidence>
<dbReference type="Pfam" id="PF00288">
    <property type="entry name" value="GHMP_kinases_N"/>
    <property type="match status" value="1"/>
</dbReference>
<dbReference type="InterPro" id="IPR005917">
    <property type="entry name" value="Pmev_kinase_bact"/>
</dbReference>
<dbReference type="GO" id="GO:0004631">
    <property type="term" value="F:phosphomevalonate kinase activity"/>
    <property type="evidence" value="ECO:0007669"/>
    <property type="project" value="UniProtKB-EC"/>
</dbReference>
<evidence type="ECO:0000313" key="9">
    <source>
        <dbReference type="EMBL" id="OZU87499.1"/>
    </source>
</evidence>
<evidence type="ECO:0000256" key="4">
    <source>
        <dbReference type="ARBA" id="ARBA00022741"/>
    </source>
</evidence>
<dbReference type="Pfam" id="PF08544">
    <property type="entry name" value="GHMP_kinases_C"/>
    <property type="match status" value="1"/>
</dbReference>
<dbReference type="PANTHER" id="PTHR31814:SF2">
    <property type="entry name" value="PHOSPHOMEVALONATE KINASE"/>
    <property type="match status" value="1"/>
</dbReference>
<dbReference type="InterPro" id="IPR006204">
    <property type="entry name" value="GHMP_kinase_N_dom"/>
</dbReference>
<feature type="domain" description="GHMP kinase N-terminal" evidence="7">
    <location>
        <begin position="90"/>
        <end position="177"/>
    </location>
</feature>
<keyword evidence="6" id="KW-0067">ATP-binding</keyword>
<dbReference type="PRINTS" id="PR00959">
    <property type="entry name" value="MEVGALKINASE"/>
</dbReference>
<accession>A0A265N7S7</accession>
<reference evidence="9 10" key="1">
    <citation type="submission" date="2017-08" db="EMBL/GenBank/DDBJ databases">
        <title>Virgibacillus indicus sp. nov. and Virgibacillus profoundi sp. nov, two moderately halophilic bacteria isolated from marine sediment by using the Microfluidic Streak Plate.</title>
        <authorList>
            <person name="Xu B."/>
            <person name="Hu B."/>
            <person name="Wang J."/>
            <person name="Zhu Y."/>
            <person name="Huang L."/>
            <person name="Du W."/>
            <person name="Huang Y."/>
        </authorList>
    </citation>
    <scope>NUCLEOTIDE SEQUENCE [LARGE SCALE GENOMIC DNA]</scope>
    <source>
        <strain evidence="9 10">IO3-P2-C2</strain>
    </source>
</reference>
<evidence type="ECO:0000256" key="2">
    <source>
        <dbReference type="ARBA" id="ARBA00012958"/>
    </source>
</evidence>
<dbReference type="OrthoDB" id="1522677at2"/>
<evidence type="ECO:0000256" key="5">
    <source>
        <dbReference type="ARBA" id="ARBA00022777"/>
    </source>
</evidence>
<dbReference type="InterPro" id="IPR020568">
    <property type="entry name" value="Ribosomal_Su5_D2-typ_SF"/>
</dbReference>
<evidence type="ECO:0000259" key="8">
    <source>
        <dbReference type="Pfam" id="PF08544"/>
    </source>
</evidence>
<evidence type="ECO:0000313" key="10">
    <source>
        <dbReference type="Proteomes" id="UP000216498"/>
    </source>
</evidence>
<dbReference type="UniPathway" id="UPA00057">
    <property type="reaction ID" value="UER00099"/>
</dbReference>
<organism evidence="9 10">
    <name type="scientific">Virgibacillus indicus</name>
    <dbReference type="NCBI Taxonomy" id="2024554"/>
    <lineage>
        <taxon>Bacteria</taxon>
        <taxon>Bacillati</taxon>
        <taxon>Bacillota</taxon>
        <taxon>Bacilli</taxon>
        <taxon>Bacillales</taxon>
        <taxon>Bacillaceae</taxon>
        <taxon>Virgibacillus</taxon>
    </lineage>
</organism>
<dbReference type="InterPro" id="IPR036554">
    <property type="entry name" value="GHMP_kinase_C_sf"/>
</dbReference>
<dbReference type="InterPro" id="IPR014721">
    <property type="entry name" value="Ribsml_uS5_D2-typ_fold_subgr"/>
</dbReference>
<evidence type="ECO:0000256" key="1">
    <source>
        <dbReference type="ARBA" id="ARBA00005017"/>
    </source>
</evidence>
<dbReference type="EC" id="2.7.4.2" evidence="2"/>
<keyword evidence="3" id="KW-0808">Transferase</keyword>
<comment type="caution">
    <text evidence="9">The sequence shown here is derived from an EMBL/GenBank/DDBJ whole genome shotgun (WGS) entry which is preliminary data.</text>
</comment>
<dbReference type="GO" id="GO:0005524">
    <property type="term" value="F:ATP binding"/>
    <property type="evidence" value="ECO:0007669"/>
    <property type="project" value="UniProtKB-KW"/>
</dbReference>
<dbReference type="Gene3D" id="3.30.230.10">
    <property type="match status" value="1"/>
</dbReference>
<feature type="domain" description="GHMP kinase C-terminal" evidence="8">
    <location>
        <begin position="286"/>
        <end position="352"/>
    </location>
</feature>
<dbReference type="InterPro" id="IPR035102">
    <property type="entry name" value="Phosphomevalonate_kinase"/>
</dbReference>
<sequence length="368" mass="40007">MNVLPIPLKIKVPGKLMIAGEFAVLEPHHNLAVMAVDRFVYATLEQGSTNRLTLQDFKLIDLNWNYENKAVRVFSEDGRVRFVEAAMTIALNYLHEQGITPEPFSLTIKSELDDASGIKYGLGSSAAVVTSVITAVLKKYLHKNPEAELIFKLASIAHVKTQGNGSGADVAASSYGGILEYSSFQAEWLREAYQNTATLTELLEKEWIYFSVQPITLPENIYVCIGWTGKPASTAKLVDEILKMKVDNPEAFREFLDASEIAVEKFTKGMKSANIPLLLEGVRENRHALASAGDNANVAIETPLLTKLCDLAEQYGGAGKPSGAGGGDCGIAFMPSKEEADQLMHAWSEAGIKPLPIHVNKAGAIVIE</sequence>
<dbReference type="GO" id="GO:0019287">
    <property type="term" value="P:isopentenyl diphosphate biosynthetic process, mevalonate pathway"/>
    <property type="evidence" value="ECO:0007669"/>
    <property type="project" value="UniProtKB-UniPathway"/>
</dbReference>
<dbReference type="Proteomes" id="UP000216498">
    <property type="component" value="Unassembled WGS sequence"/>
</dbReference>
<dbReference type="SUPFAM" id="SSF54211">
    <property type="entry name" value="Ribosomal protein S5 domain 2-like"/>
    <property type="match status" value="1"/>
</dbReference>